<protein>
    <submittedName>
        <fullName evidence="4">C2H2-type domain-containing protein</fullName>
    </submittedName>
</protein>
<feature type="compositionally biased region" description="Low complexity" evidence="1">
    <location>
        <begin position="45"/>
        <end position="81"/>
    </location>
</feature>
<evidence type="ECO:0000256" key="1">
    <source>
        <dbReference type="SAM" id="MobiDB-lite"/>
    </source>
</evidence>
<proteinExistence type="predicted"/>
<reference evidence="4" key="1">
    <citation type="submission" date="2016-06" db="UniProtKB">
        <authorList>
            <consortium name="WormBaseParasite"/>
        </authorList>
    </citation>
    <scope>IDENTIFICATION</scope>
</reference>
<name>A0A183TMR8_SCHSO</name>
<dbReference type="AlphaFoldDB" id="A0A183TMR8"/>
<sequence>MKLTRTRTNTTDSQALPICPRCQRTFLARIALIGHLRMQCINNPTIPNSNSANPPSDSPRLTPGINSITTTIKKTTSKFSSPVTPPPPPPTTTTTTTAATTTLTSISDGDSLLNSPHCDRTCTSSIGLISLLRIHRTETGEPVLGKQTYSIDRRLNCPPCVSKFTHRIDLFGRM</sequence>
<accession>A0A183TMR8</accession>
<dbReference type="EMBL" id="UYSU01043067">
    <property type="protein sequence ID" value="VDM04152.1"/>
    <property type="molecule type" value="Genomic_DNA"/>
</dbReference>
<gene>
    <name evidence="2" type="ORF">SSLN_LOCUS17766</name>
</gene>
<reference evidence="2 3" key="2">
    <citation type="submission" date="2018-11" db="EMBL/GenBank/DDBJ databases">
        <authorList>
            <consortium name="Pathogen Informatics"/>
        </authorList>
    </citation>
    <scope>NUCLEOTIDE SEQUENCE [LARGE SCALE GENOMIC DNA]</scope>
    <source>
        <strain evidence="2 3">NST_G2</strain>
    </source>
</reference>
<dbReference type="WBParaSite" id="SSLN_0001844101-mRNA-1">
    <property type="protein sequence ID" value="SSLN_0001844101-mRNA-1"/>
    <property type="gene ID" value="SSLN_0001844101"/>
</dbReference>
<evidence type="ECO:0000313" key="2">
    <source>
        <dbReference type="EMBL" id="VDM04152.1"/>
    </source>
</evidence>
<evidence type="ECO:0000313" key="3">
    <source>
        <dbReference type="Proteomes" id="UP000275846"/>
    </source>
</evidence>
<dbReference type="Proteomes" id="UP000275846">
    <property type="component" value="Unassembled WGS sequence"/>
</dbReference>
<evidence type="ECO:0000313" key="4">
    <source>
        <dbReference type="WBParaSite" id="SSLN_0001844101-mRNA-1"/>
    </source>
</evidence>
<organism evidence="4">
    <name type="scientific">Schistocephalus solidus</name>
    <name type="common">Tapeworm</name>
    <dbReference type="NCBI Taxonomy" id="70667"/>
    <lineage>
        <taxon>Eukaryota</taxon>
        <taxon>Metazoa</taxon>
        <taxon>Spiralia</taxon>
        <taxon>Lophotrochozoa</taxon>
        <taxon>Platyhelminthes</taxon>
        <taxon>Cestoda</taxon>
        <taxon>Eucestoda</taxon>
        <taxon>Diphyllobothriidea</taxon>
        <taxon>Diphyllobothriidae</taxon>
        <taxon>Schistocephalus</taxon>
    </lineage>
</organism>
<keyword evidence="3" id="KW-1185">Reference proteome</keyword>
<feature type="region of interest" description="Disordered" evidence="1">
    <location>
        <begin position="45"/>
        <end position="96"/>
    </location>
</feature>